<dbReference type="RefSeq" id="WP_136435780.1">
    <property type="nucleotide sequence ID" value="NZ_JBHSNS010000001.1"/>
</dbReference>
<organism evidence="3 4">
    <name type="scientific">Nocardioides vastitatis</name>
    <dbReference type="NCBI Taxonomy" id="2568655"/>
    <lineage>
        <taxon>Bacteria</taxon>
        <taxon>Bacillati</taxon>
        <taxon>Actinomycetota</taxon>
        <taxon>Actinomycetes</taxon>
        <taxon>Propionibacteriales</taxon>
        <taxon>Nocardioidaceae</taxon>
        <taxon>Nocardioides</taxon>
    </lineage>
</organism>
<keyword evidence="4" id="KW-1185">Reference proteome</keyword>
<keyword evidence="2" id="KW-1133">Transmembrane helix</keyword>
<protein>
    <submittedName>
        <fullName evidence="3">Uncharacterized protein</fullName>
    </submittedName>
</protein>
<comment type="caution">
    <text evidence="3">The sequence shown here is derived from an EMBL/GenBank/DDBJ whole genome shotgun (WGS) entry which is preliminary data.</text>
</comment>
<dbReference type="EMBL" id="JBHSNS010000001">
    <property type="protein sequence ID" value="MFC5728431.1"/>
    <property type="molecule type" value="Genomic_DNA"/>
</dbReference>
<evidence type="ECO:0000313" key="4">
    <source>
        <dbReference type="Proteomes" id="UP001596072"/>
    </source>
</evidence>
<feature type="transmembrane region" description="Helical" evidence="2">
    <location>
        <begin position="30"/>
        <end position="50"/>
    </location>
</feature>
<evidence type="ECO:0000256" key="1">
    <source>
        <dbReference type="SAM" id="MobiDB-lite"/>
    </source>
</evidence>
<reference evidence="4" key="1">
    <citation type="journal article" date="2019" name="Int. J. Syst. Evol. Microbiol.">
        <title>The Global Catalogue of Microorganisms (GCM) 10K type strain sequencing project: providing services to taxonomists for standard genome sequencing and annotation.</title>
        <authorList>
            <consortium name="The Broad Institute Genomics Platform"/>
            <consortium name="The Broad Institute Genome Sequencing Center for Infectious Disease"/>
            <person name="Wu L."/>
            <person name="Ma J."/>
        </authorList>
    </citation>
    <scope>NUCLEOTIDE SEQUENCE [LARGE SCALE GENOMIC DNA]</scope>
    <source>
        <strain evidence="4">YIM 94188</strain>
    </source>
</reference>
<keyword evidence="2" id="KW-0812">Transmembrane</keyword>
<feature type="region of interest" description="Disordered" evidence="1">
    <location>
        <begin position="1"/>
        <end position="24"/>
    </location>
</feature>
<accession>A0ABW0ZFV1</accession>
<feature type="compositionally biased region" description="Polar residues" evidence="1">
    <location>
        <begin position="8"/>
        <end position="20"/>
    </location>
</feature>
<gene>
    <name evidence="3" type="ORF">ACFPQB_05840</name>
</gene>
<evidence type="ECO:0000313" key="3">
    <source>
        <dbReference type="EMBL" id="MFC5728431.1"/>
    </source>
</evidence>
<keyword evidence="2" id="KW-0472">Membrane</keyword>
<dbReference type="Proteomes" id="UP001596072">
    <property type="component" value="Unassembled WGS sequence"/>
</dbReference>
<name>A0ABW0ZFV1_9ACTN</name>
<sequence length="59" mass="6155">MSVMRTYPSETSGGRTTSPQPRVRDQAREALALMTFSAAVSVGFALLLLLSSGLSGSGH</sequence>
<evidence type="ECO:0000256" key="2">
    <source>
        <dbReference type="SAM" id="Phobius"/>
    </source>
</evidence>
<proteinExistence type="predicted"/>